<dbReference type="GO" id="GO:0032259">
    <property type="term" value="P:methylation"/>
    <property type="evidence" value="ECO:0007669"/>
    <property type="project" value="UniProtKB-KW"/>
</dbReference>
<dbReference type="GO" id="GO:0008168">
    <property type="term" value="F:methyltransferase activity"/>
    <property type="evidence" value="ECO:0007669"/>
    <property type="project" value="UniProtKB-KW"/>
</dbReference>
<keyword evidence="2" id="KW-0808">Transferase</keyword>
<gene>
    <name evidence="2" type="ORF">LTLLF_136735</name>
</gene>
<name>A0A8J6GN60_MICOH</name>
<dbReference type="Proteomes" id="UP000710432">
    <property type="component" value="Unassembled WGS sequence"/>
</dbReference>
<proteinExistence type="predicted"/>
<sequence length="122" mass="12658">MAALGSLPATPDLPTLHARLQDLLRFLRGALAISSAHTVDFYTESVWRELVDLPPESVLAALRGPAAEPEPEPREEEAGPGDSRGGGAGGDGAGRMDSAPPPCAPWWNSADVAGTCVASRET</sequence>
<feature type="compositionally biased region" description="Gly residues" evidence="1">
    <location>
        <begin position="82"/>
        <end position="93"/>
    </location>
</feature>
<organism evidence="2 3">
    <name type="scientific">Microtus ochrogaster</name>
    <name type="common">Prairie vole</name>
    <dbReference type="NCBI Taxonomy" id="79684"/>
    <lineage>
        <taxon>Eukaryota</taxon>
        <taxon>Metazoa</taxon>
        <taxon>Chordata</taxon>
        <taxon>Craniata</taxon>
        <taxon>Vertebrata</taxon>
        <taxon>Euteleostomi</taxon>
        <taxon>Mammalia</taxon>
        <taxon>Eutheria</taxon>
        <taxon>Euarchontoglires</taxon>
        <taxon>Glires</taxon>
        <taxon>Rodentia</taxon>
        <taxon>Myomorpha</taxon>
        <taxon>Muroidea</taxon>
        <taxon>Cricetidae</taxon>
        <taxon>Arvicolinae</taxon>
        <taxon>Microtus</taxon>
    </lineage>
</organism>
<feature type="compositionally biased region" description="Acidic residues" evidence="1">
    <location>
        <begin position="69"/>
        <end position="79"/>
    </location>
</feature>
<reference evidence="2" key="1">
    <citation type="submission" date="2020-03" db="EMBL/GenBank/DDBJ databases">
        <title>Studies in the Genomics of Life Span.</title>
        <authorList>
            <person name="Glass D."/>
        </authorList>
    </citation>
    <scope>NUCLEOTIDE SEQUENCE</scope>
    <source>
        <strain evidence="2">LTLLF</strain>
        <tissue evidence="2">Muscle</tissue>
    </source>
</reference>
<evidence type="ECO:0000313" key="2">
    <source>
        <dbReference type="EMBL" id="KAH0514115.1"/>
    </source>
</evidence>
<dbReference type="EMBL" id="JAATJU010021276">
    <property type="protein sequence ID" value="KAH0514115.1"/>
    <property type="molecule type" value="Genomic_DNA"/>
</dbReference>
<dbReference type="AlphaFoldDB" id="A0A8J6GN60"/>
<accession>A0A8J6GN60</accession>
<protein>
    <submittedName>
        <fullName evidence="2">Methyltransferase-like protein 25</fullName>
    </submittedName>
</protein>
<comment type="caution">
    <text evidence="2">The sequence shown here is derived from an EMBL/GenBank/DDBJ whole genome shotgun (WGS) entry which is preliminary data.</text>
</comment>
<feature type="region of interest" description="Disordered" evidence="1">
    <location>
        <begin position="61"/>
        <end position="110"/>
    </location>
</feature>
<keyword evidence="2" id="KW-0489">Methyltransferase</keyword>
<evidence type="ECO:0000256" key="1">
    <source>
        <dbReference type="SAM" id="MobiDB-lite"/>
    </source>
</evidence>
<evidence type="ECO:0000313" key="3">
    <source>
        <dbReference type="Proteomes" id="UP000710432"/>
    </source>
</evidence>